<name>A0A8H7EM82_9FUNG</name>
<evidence type="ECO:0000259" key="1">
    <source>
        <dbReference type="Pfam" id="PF03644"/>
    </source>
</evidence>
<dbReference type="Pfam" id="PF03644">
    <property type="entry name" value="Glyco_hydro_85"/>
    <property type="match status" value="1"/>
</dbReference>
<dbReference type="InterPro" id="IPR005201">
    <property type="entry name" value="TIM_ENGase"/>
</dbReference>
<organism evidence="2 3">
    <name type="scientific">Apophysomyces ossiformis</name>
    <dbReference type="NCBI Taxonomy" id="679940"/>
    <lineage>
        <taxon>Eukaryota</taxon>
        <taxon>Fungi</taxon>
        <taxon>Fungi incertae sedis</taxon>
        <taxon>Mucoromycota</taxon>
        <taxon>Mucoromycotina</taxon>
        <taxon>Mucoromycetes</taxon>
        <taxon>Mucorales</taxon>
        <taxon>Mucorineae</taxon>
        <taxon>Mucoraceae</taxon>
        <taxon>Apophysomyces</taxon>
    </lineage>
</organism>
<dbReference type="Gene3D" id="3.20.20.80">
    <property type="entry name" value="Glycosidases"/>
    <property type="match status" value="1"/>
</dbReference>
<dbReference type="EMBL" id="JABAYA010000282">
    <property type="protein sequence ID" value="KAF7721298.1"/>
    <property type="molecule type" value="Genomic_DNA"/>
</dbReference>
<dbReference type="GO" id="GO:0005829">
    <property type="term" value="C:cytosol"/>
    <property type="evidence" value="ECO:0007669"/>
    <property type="project" value="UniProtKB-SubCell"/>
</dbReference>
<sequence>MPSLSLQQKHDTKLPKSAPLHKIEELKDWKPDSKDLFNVASVPRGKRSKMSGPKLMLCHDFKGVNWVNTCHRNGVSCLGTVIFEHEDGQRQLEEFLNGPPGNESDVRPQQPWSTFYADKLVDIAKFYGFDGWLFNVEAGFDESEEISAEIKTGRLTELLAYLTKKIHQEIPDSSIIWYDSLANDGTIWYQNQITDYNLPFFKVVDGIYLNYGWKEAYPQKAVEYLHENARDRFPEEVYFGIDLWGSEPHRYTFGGGGFSTYKGVQVSSKHGTSSVMFAMGYTYEKLDRENFDLYDRLLWMGGDVSEYPEGTAPETDAIKKRCNGVADFTAPRAIPNDYLITWFDRGYGSAFYWEGKSVLDQPWSHLSHQGLLPNLDYRQPALADRFSLQCELSDANPYMSGTSLLLKSSPGATTVNTKEAYLPLYKANVDASSGLKIKFVYTRGSKASRLSLYLRLTLGQEAATTWEDTMAHFPLQNHGTVTGHYEVAFPLEEDQPLEGDVDDKTAWIIKNIETLDLSKGAGAHSAATVDEIGLKGNVALDETSTTLANVGYLRVTPSHFETSKVKHLELAWQEKEWQVKKKRTGRAPALIRTLWGTLSWALLLDDTPSSSSSPTTTMEGIEFFIISLMDKDKKTKKFVGTAFCTQYRISGINPRKLDFVQVEAIDRLGDVKAEGILKLD</sequence>
<dbReference type="OrthoDB" id="284473at2759"/>
<comment type="caution">
    <text evidence="2">The sequence shown here is derived from an EMBL/GenBank/DDBJ whole genome shotgun (WGS) entry which is preliminary data.</text>
</comment>
<reference evidence="2" key="1">
    <citation type="submission" date="2020-01" db="EMBL/GenBank/DDBJ databases">
        <title>Genome Sequencing of Three Apophysomyces-Like Fungal Strains Confirms a Novel Fungal Genus in the Mucoromycota with divergent Burkholderia-like Endosymbiotic Bacteria.</title>
        <authorList>
            <person name="Stajich J.E."/>
            <person name="Macias A.M."/>
            <person name="Carter-House D."/>
            <person name="Lovett B."/>
            <person name="Kasson L.R."/>
            <person name="Berry K."/>
            <person name="Grigoriev I."/>
            <person name="Chang Y."/>
            <person name="Spatafora J."/>
            <person name="Kasson M.T."/>
        </authorList>
    </citation>
    <scope>NUCLEOTIDE SEQUENCE</scope>
    <source>
        <strain evidence="2">NRRL A-21654</strain>
    </source>
</reference>
<keyword evidence="3" id="KW-1185">Reference proteome</keyword>
<dbReference type="AlphaFoldDB" id="A0A8H7EM82"/>
<protein>
    <recommendedName>
        <fullName evidence="1">Cytosolic endo-beta-N-acetylglucosaminidase TIM barrel domain-containing protein</fullName>
    </recommendedName>
</protein>
<dbReference type="Gene3D" id="2.60.120.260">
    <property type="entry name" value="Galactose-binding domain-like"/>
    <property type="match status" value="1"/>
</dbReference>
<dbReference type="PANTHER" id="PTHR13246:SF1">
    <property type="entry name" value="CYTOSOLIC ENDO-BETA-N-ACETYLGLUCOSAMINIDASE"/>
    <property type="match status" value="1"/>
</dbReference>
<dbReference type="InterPro" id="IPR032979">
    <property type="entry name" value="ENGase"/>
</dbReference>
<evidence type="ECO:0000313" key="2">
    <source>
        <dbReference type="EMBL" id="KAF7721298.1"/>
    </source>
</evidence>
<feature type="domain" description="Cytosolic endo-beta-N-acetylglucosaminidase TIM barrel" evidence="1">
    <location>
        <begin position="64"/>
        <end position="350"/>
    </location>
</feature>
<gene>
    <name evidence="2" type="ORF">EC973_004959</name>
</gene>
<dbReference type="Proteomes" id="UP000605846">
    <property type="component" value="Unassembled WGS sequence"/>
</dbReference>
<accession>A0A8H7EM82</accession>
<dbReference type="GO" id="GO:0033925">
    <property type="term" value="F:mannosyl-glycoprotein endo-beta-N-acetylglucosaminidase activity"/>
    <property type="evidence" value="ECO:0007669"/>
    <property type="project" value="UniProtKB-EC"/>
</dbReference>
<evidence type="ECO:0000313" key="3">
    <source>
        <dbReference type="Proteomes" id="UP000605846"/>
    </source>
</evidence>
<dbReference type="PANTHER" id="PTHR13246">
    <property type="entry name" value="ENDO BETA N-ACETYLGLUCOSAMINIDASE"/>
    <property type="match status" value="1"/>
</dbReference>
<proteinExistence type="predicted"/>